<dbReference type="AlphaFoldDB" id="A0A2T4C2R5"/>
<dbReference type="Proteomes" id="UP000240760">
    <property type="component" value="Unassembled WGS sequence"/>
</dbReference>
<proteinExistence type="predicted"/>
<name>A0A2T4C2R5_TRILO</name>
<keyword evidence="1" id="KW-1133">Transmembrane helix</keyword>
<keyword evidence="1" id="KW-0472">Membrane</keyword>
<keyword evidence="1" id="KW-0812">Transmembrane</keyword>
<sequence>MGGISKPHGTGALILPRTMSPRCMCDSHQVPSNKQEYDSGSSLSAVAVVFLLFPGCLFARQRSGMRRILNVGGSFGSRYCTLYREIIVHDRSGRGRTASTRWTLAAVQHIHACFLGVLAPLDLS</sequence>
<gene>
    <name evidence="2" type="ORF">M440DRAFT_1262004</name>
</gene>
<organism evidence="2 3">
    <name type="scientific">Trichoderma longibrachiatum ATCC 18648</name>
    <dbReference type="NCBI Taxonomy" id="983965"/>
    <lineage>
        <taxon>Eukaryota</taxon>
        <taxon>Fungi</taxon>
        <taxon>Dikarya</taxon>
        <taxon>Ascomycota</taxon>
        <taxon>Pezizomycotina</taxon>
        <taxon>Sordariomycetes</taxon>
        <taxon>Hypocreomycetidae</taxon>
        <taxon>Hypocreales</taxon>
        <taxon>Hypocreaceae</taxon>
        <taxon>Trichoderma</taxon>
    </lineage>
</organism>
<evidence type="ECO:0000313" key="3">
    <source>
        <dbReference type="Proteomes" id="UP000240760"/>
    </source>
</evidence>
<evidence type="ECO:0000256" key="1">
    <source>
        <dbReference type="SAM" id="Phobius"/>
    </source>
</evidence>
<evidence type="ECO:0000313" key="2">
    <source>
        <dbReference type="EMBL" id="PTB75815.1"/>
    </source>
</evidence>
<keyword evidence="3" id="KW-1185">Reference proteome</keyword>
<reference evidence="2 3" key="1">
    <citation type="submission" date="2016-07" db="EMBL/GenBank/DDBJ databases">
        <title>Multiple horizontal gene transfer events from other fungi enriched the ability of initially mycotrophic Trichoderma (Ascomycota) to feed on dead plant biomass.</title>
        <authorList>
            <consortium name="DOE Joint Genome Institute"/>
            <person name="Aerts A."/>
            <person name="Atanasova L."/>
            <person name="Chenthamara K."/>
            <person name="Zhang J."/>
            <person name="Grujic M."/>
            <person name="Henrissat B."/>
            <person name="Kuo A."/>
            <person name="Salamov A."/>
            <person name="Lipzen A."/>
            <person name="Labutti K."/>
            <person name="Barry K."/>
            <person name="Miao Y."/>
            <person name="Rahimi M.J."/>
            <person name="Shen Q."/>
            <person name="Grigoriev I.V."/>
            <person name="Kubicek C.P."/>
            <person name="Druzhinina I.S."/>
        </authorList>
    </citation>
    <scope>NUCLEOTIDE SEQUENCE [LARGE SCALE GENOMIC DNA]</scope>
    <source>
        <strain evidence="2 3">ATCC 18648</strain>
    </source>
</reference>
<protein>
    <submittedName>
        <fullName evidence="2">Uncharacterized protein</fullName>
    </submittedName>
</protein>
<dbReference type="EMBL" id="KZ679133">
    <property type="protein sequence ID" value="PTB75815.1"/>
    <property type="molecule type" value="Genomic_DNA"/>
</dbReference>
<accession>A0A2T4C2R5</accession>
<feature type="transmembrane region" description="Helical" evidence="1">
    <location>
        <begin position="41"/>
        <end position="59"/>
    </location>
</feature>